<dbReference type="EMBL" id="JAIVFP010000001">
    <property type="protein sequence ID" value="MCI4681645.1"/>
    <property type="molecule type" value="Genomic_DNA"/>
</dbReference>
<accession>A0ABS9Z2H5</accession>
<comment type="caution">
    <text evidence="2">The sequence shown here is derived from an EMBL/GenBank/DDBJ whole genome shotgun (WGS) entry which is preliminary data.</text>
</comment>
<evidence type="ECO:0000313" key="3">
    <source>
        <dbReference type="Proteomes" id="UP001139104"/>
    </source>
</evidence>
<organism evidence="2 3">
    <name type="scientific">Candidatus Rhodoblastus alkanivorans</name>
    <dbReference type="NCBI Taxonomy" id="2954117"/>
    <lineage>
        <taxon>Bacteria</taxon>
        <taxon>Pseudomonadati</taxon>
        <taxon>Pseudomonadota</taxon>
        <taxon>Alphaproteobacteria</taxon>
        <taxon>Hyphomicrobiales</taxon>
        <taxon>Rhodoblastaceae</taxon>
        <taxon>Rhodoblastus</taxon>
    </lineage>
</organism>
<keyword evidence="1" id="KW-0732">Signal</keyword>
<keyword evidence="3" id="KW-1185">Reference proteome</keyword>
<evidence type="ECO:0000313" key="2">
    <source>
        <dbReference type="EMBL" id="MCI4681645.1"/>
    </source>
</evidence>
<evidence type="ECO:0000256" key="1">
    <source>
        <dbReference type="SAM" id="SignalP"/>
    </source>
</evidence>
<feature type="chain" id="PRO_5047410378" evidence="1">
    <location>
        <begin position="30"/>
        <end position="292"/>
    </location>
</feature>
<name>A0ABS9Z2H5_9HYPH</name>
<reference evidence="2" key="1">
    <citation type="journal article" date="2022" name="ISME J.">
        <title>Identification of active gaseous-alkane degraders at natural gas seeps.</title>
        <authorList>
            <person name="Farhan Ul Haque M."/>
            <person name="Hernandez M."/>
            <person name="Crombie A.T."/>
            <person name="Murrell J.C."/>
        </authorList>
    </citation>
    <scope>NUCLEOTIDE SEQUENCE</scope>
    <source>
        <strain evidence="2">PC2</strain>
    </source>
</reference>
<protein>
    <submittedName>
        <fullName evidence="2">Transporter</fullName>
    </submittedName>
</protein>
<sequence>MKTTKMKLRRLALGAGLTAPFAACAPAQASDITFAVIGPQEYNLPVNFQPFNVFVQYGEYNSQAQAWSPLGGLYPTTNSNLFVGLSKYVRFFTLDGLPNVGLAYEIIVPEVLVTLPGGSVGGIGDPLTGPAVWIKPNSNSTFGVQSFVQFPVGNTDVSNHYWANYSTIFFDWQSTLLSFTGDSGAVFRSIQTAPGAPRINEGTTLFTNLRLGWKATKFWEPFVAFDWQTTAAANYANGGGVAAPANAETALGVGVMAHFSDAASLTVRYSHDIQGYNTIGTNGAYMKFAYVW</sequence>
<feature type="signal peptide" evidence="1">
    <location>
        <begin position="1"/>
        <end position="29"/>
    </location>
</feature>
<gene>
    <name evidence="2" type="ORF">K2U94_02475</name>
</gene>
<dbReference type="Proteomes" id="UP001139104">
    <property type="component" value="Unassembled WGS sequence"/>
</dbReference>
<dbReference type="RefSeq" id="WP_243065699.1">
    <property type="nucleotide sequence ID" value="NZ_JAIVFK010000007.1"/>
</dbReference>
<proteinExistence type="predicted"/>